<dbReference type="eggNOG" id="ENOG5032UHX">
    <property type="taxonomic scope" value="Bacteria"/>
</dbReference>
<dbReference type="OrthoDB" id="2450230at2"/>
<keyword evidence="1" id="KW-1133">Transmembrane helix</keyword>
<reference evidence="2 3" key="1">
    <citation type="journal article" date="2015" name="Stand. Genomic Sci.">
        <title>High quality draft genome sequence of the moderately halophilic bacterium Pontibacillus yanchengensis Y32(T) and comparison among Pontibacillus genomes.</title>
        <authorList>
            <person name="Huang J."/>
            <person name="Qiao Z.X."/>
            <person name="Tang J.W."/>
            <person name="Wang G."/>
        </authorList>
    </citation>
    <scope>NUCLEOTIDE SEQUENCE [LARGE SCALE GENOMIC DNA]</scope>
    <source>
        <strain evidence="2 3">Y32</strain>
    </source>
</reference>
<keyword evidence="1" id="KW-0472">Membrane</keyword>
<evidence type="ECO:0000313" key="3">
    <source>
        <dbReference type="Proteomes" id="UP000030147"/>
    </source>
</evidence>
<accession>A0A0A2TCV7</accession>
<evidence type="ECO:0000313" key="2">
    <source>
        <dbReference type="EMBL" id="KGP73687.1"/>
    </source>
</evidence>
<dbReference type="AlphaFoldDB" id="A0A0A2TCV7"/>
<dbReference type="EMBL" id="AVBF01000010">
    <property type="protein sequence ID" value="KGP73687.1"/>
    <property type="molecule type" value="Genomic_DNA"/>
</dbReference>
<dbReference type="Proteomes" id="UP000030147">
    <property type="component" value="Unassembled WGS sequence"/>
</dbReference>
<organism evidence="2 3">
    <name type="scientific">Pontibacillus yanchengensis Y32</name>
    <dbReference type="NCBI Taxonomy" id="1385514"/>
    <lineage>
        <taxon>Bacteria</taxon>
        <taxon>Bacillati</taxon>
        <taxon>Bacillota</taxon>
        <taxon>Bacilli</taxon>
        <taxon>Bacillales</taxon>
        <taxon>Bacillaceae</taxon>
        <taxon>Pontibacillus</taxon>
    </lineage>
</organism>
<keyword evidence="3" id="KW-1185">Reference proteome</keyword>
<gene>
    <name evidence="2" type="ORF">N782_03395</name>
</gene>
<feature type="transmembrane region" description="Helical" evidence="1">
    <location>
        <begin position="9"/>
        <end position="31"/>
    </location>
</feature>
<proteinExistence type="predicted"/>
<dbReference type="STRING" id="1385514.N782_03395"/>
<sequence length="181" mass="20814">MKEFRPKWLLLGLLGIGVIILILMAVFGFFISEEKAVKNATSSAEKVFEEEDISTNHELEDISLYLPERMKILSNEANNVLLQEDEQKYILFYNTFEKPTNDTFYTSAKQAKDILHIASFENEERFGYIRVISIEEDMFELQIGVGGVKMTTETTKRAMEEDARNMMKIVRSIGFTSSSNE</sequence>
<dbReference type="RefSeq" id="WP_036817246.1">
    <property type="nucleotide sequence ID" value="NZ_AVBF01000010.1"/>
</dbReference>
<protein>
    <submittedName>
        <fullName evidence="2">Uncharacterized protein</fullName>
    </submittedName>
</protein>
<evidence type="ECO:0000256" key="1">
    <source>
        <dbReference type="SAM" id="Phobius"/>
    </source>
</evidence>
<keyword evidence="1" id="KW-0812">Transmembrane</keyword>
<comment type="caution">
    <text evidence="2">The sequence shown here is derived from an EMBL/GenBank/DDBJ whole genome shotgun (WGS) entry which is preliminary data.</text>
</comment>
<name>A0A0A2TCV7_9BACI</name>